<dbReference type="GO" id="GO:0032259">
    <property type="term" value="P:methylation"/>
    <property type="evidence" value="ECO:0007669"/>
    <property type="project" value="UniProtKB-KW"/>
</dbReference>
<feature type="binding site" evidence="6">
    <location>
        <position position="188"/>
    </location>
    <ligand>
        <name>S-adenosyl-L-methionine</name>
        <dbReference type="ChEBI" id="CHEBI:59789"/>
    </ligand>
</feature>
<evidence type="ECO:0000313" key="7">
    <source>
        <dbReference type="EMBL" id="RDH40100.1"/>
    </source>
</evidence>
<dbReference type="InterPro" id="IPR004498">
    <property type="entry name" value="Ribosomal_PrmA_MeTrfase"/>
</dbReference>
<evidence type="ECO:0000256" key="6">
    <source>
        <dbReference type="HAMAP-Rule" id="MF_00735"/>
    </source>
</evidence>
<dbReference type="GO" id="GO:0016279">
    <property type="term" value="F:protein-lysine N-methyltransferase activity"/>
    <property type="evidence" value="ECO:0007669"/>
    <property type="project" value="TreeGrafter"/>
</dbReference>
<reference evidence="7 8" key="2">
    <citation type="journal article" date="2018" name="J. Invertebr. Pathol.">
        <title>'Candidatus Aquirickettsiella gammari' (Gammaproteobacteria: Legionellales: Coxiellaceae): A bacterial pathogen of the freshwater crustacean Gammarus fossarum (Malacostraca: Amphipoda).</title>
        <authorList>
            <person name="Bojko J."/>
            <person name="Dunn A.M."/>
            <person name="Stebbing P.D."/>
            <person name="van Aerle R."/>
            <person name="Bacela-Spychalska K."/>
            <person name="Bean T.P."/>
            <person name="Urrutia A."/>
            <person name="Stentiford G.D."/>
        </authorList>
    </citation>
    <scope>NUCLEOTIDE SEQUENCE [LARGE SCALE GENOMIC DNA]</scope>
    <source>
        <strain evidence="7">RA15029</strain>
    </source>
</reference>
<keyword evidence="3 6" id="KW-0489">Methyltransferase</keyword>
<comment type="subcellular location">
    <subcellularLocation>
        <location evidence="6">Cytoplasm</location>
    </subcellularLocation>
</comment>
<keyword evidence="5 6" id="KW-0949">S-adenosyl-L-methionine</keyword>
<comment type="similarity">
    <text evidence="1 6">Belongs to the methyltransferase superfamily. PrmA family.</text>
</comment>
<dbReference type="GO" id="GO:0005829">
    <property type="term" value="C:cytosol"/>
    <property type="evidence" value="ECO:0007669"/>
    <property type="project" value="TreeGrafter"/>
</dbReference>
<feature type="binding site" evidence="6">
    <location>
        <position position="231"/>
    </location>
    <ligand>
        <name>S-adenosyl-L-methionine</name>
        <dbReference type="ChEBI" id="CHEBI:59789"/>
    </ligand>
</feature>
<evidence type="ECO:0000256" key="1">
    <source>
        <dbReference type="ARBA" id="ARBA00009741"/>
    </source>
</evidence>
<keyword evidence="7" id="KW-0687">Ribonucleoprotein</keyword>
<dbReference type="CDD" id="cd02440">
    <property type="entry name" value="AdoMet_MTases"/>
    <property type="match status" value="1"/>
</dbReference>
<dbReference type="NCBIfam" id="TIGR00406">
    <property type="entry name" value="prmA"/>
    <property type="match status" value="1"/>
</dbReference>
<evidence type="ECO:0000256" key="4">
    <source>
        <dbReference type="ARBA" id="ARBA00022679"/>
    </source>
</evidence>
<keyword evidence="8" id="KW-1185">Reference proteome</keyword>
<feature type="binding site" evidence="6">
    <location>
        <position position="145"/>
    </location>
    <ligand>
        <name>S-adenosyl-L-methionine</name>
        <dbReference type="ChEBI" id="CHEBI:59789"/>
    </ligand>
</feature>
<dbReference type="Gene3D" id="3.40.50.150">
    <property type="entry name" value="Vaccinia Virus protein VP39"/>
    <property type="match status" value="1"/>
</dbReference>
<dbReference type="Proteomes" id="UP000226429">
    <property type="component" value="Unassembled WGS sequence"/>
</dbReference>
<feature type="binding site" evidence="6">
    <location>
        <position position="166"/>
    </location>
    <ligand>
        <name>S-adenosyl-L-methionine</name>
        <dbReference type="ChEBI" id="CHEBI:59789"/>
    </ligand>
</feature>
<evidence type="ECO:0000256" key="2">
    <source>
        <dbReference type="ARBA" id="ARBA00022490"/>
    </source>
</evidence>
<reference evidence="7 8" key="1">
    <citation type="journal article" date="2017" name="Int. J. Syst. Evol. Microbiol.">
        <title>Aquarickettsiella crustaci n. gen. n. sp. (Gammaproteobacteria: Legionellales: Coxiellaceae); a bacterial pathogen of the freshwater crustacean: Gammarus fossarum (Malacostraca: Amphipoda).</title>
        <authorList>
            <person name="Bojko J."/>
            <person name="Dunn A.M."/>
            <person name="Stebbing P.D."/>
            <person name="Van Aerle R."/>
            <person name="Bacela-Spychalska K."/>
            <person name="Bean T.P."/>
            <person name="Stentiford G.D."/>
        </authorList>
    </citation>
    <scope>NUCLEOTIDE SEQUENCE [LARGE SCALE GENOMIC DNA]</scope>
    <source>
        <strain evidence="7">RA15029</strain>
    </source>
</reference>
<dbReference type="PANTHER" id="PTHR43648:SF1">
    <property type="entry name" value="ELECTRON TRANSFER FLAVOPROTEIN BETA SUBUNIT LYSINE METHYLTRANSFERASE"/>
    <property type="match status" value="1"/>
</dbReference>
<dbReference type="EC" id="2.1.1.-" evidence="6"/>
<dbReference type="InterPro" id="IPR050078">
    <property type="entry name" value="Ribosomal_L11_MeTrfase_PrmA"/>
</dbReference>
<dbReference type="SUPFAM" id="SSF53335">
    <property type="entry name" value="S-adenosyl-L-methionine-dependent methyltransferases"/>
    <property type="match status" value="1"/>
</dbReference>
<name>A0A370CHQ5_9COXI</name>
<comment type="function">
    <text evidence="6">Methylates ribosomal protein L11.</text>
</comment>
<proteinExistence type="inferred from homology"/>
<gene>
    <name evidence="6" type="primary">prmA</name>
    <name evidence="7" type="ORF">CFE62_005545</name>
</gene>
<protein>
    <recommendedName>
        <fullName evidence="6">Ribosomal protein L11 methyltransferase</fullName>
        <shortName evidence="6">L11 Mtase</shortName>
        <ecNumber evidence="6">2.1.1.-</ecNumber>
    </recommendedName>
</protein>
<dbReference type="Pfam" id="PF06325">
    <property type="entry name" value="PrmA"/>
    <property type="match status" value="1"/>
</dbReference>
<evidence type="ECO:0000256" key="5">
    <source>
        <dbReference type="ARBA" id="ARBA00022691"/>
    </source>
</evidence>
<dbReference type="PANTHER" id="PTHR43648">
    <property type="entry name" value="ELECTRON TRANSFER FLAVOPROTEIN BETA SUBUNIT LYSINE METHYLTRANSFERASE"/>
    <property type="match status" value="1"/>
</dbReference>
<evidence type="ECO:0000313" key="8">
    <source>
        <dbReference type="Proteomes" id="UP000226429"/>
    </source>
</evidence>
<dbReference type="GO" id="GO:0005840">
    <property type="term" value="C:ribosome"/>
    <property type="evidence" value="ECO:0007669"/>
    <property type="project" value="UniProtKB-KW"/>
</dbReference>
<keyword evidence="2 6" id="KW-0963">Cytoplasm</keyword>
<dbReference type="AlphaFoldDB" id="A0A370CHQ5"/>
<sequence length="295" mass="32690">MAWLQLHFDTRCEHVERLSDFLVSAHAISVTWQAGDAQDLFEPPLDSTPLWQNVKISALFADDTPLRPLIDALQAEFDEKVIFACRCESLADTVWERVWLNEFKPMRFGKNLWVCPTAYQPPDQTAVNIILDPGLAFGTGTHPSTALCLEWLDANPIQEKTIIDYGCGSGILSIASLKLGAKKVIAVDHDPQALEASRMNAEQNQLLGEQLDCVLAKEFCLNEQVDILLANILAQPLMDLAVYFKRLIKPAGQCVLAGILKDQVDLVQGVYSQAGFKISDISYKQDWACLVGNSA</sequence>
<dbReference type="HAMAP" id="MF_00735">
    <property type="entry name" value="Methyltr_PrmA"/>
    <property type="match status" value="1"/>
</dbReference>
<keyword evidence="4 6" id="KW-0808">Transferase</keyword>
<dbReference type="PIRSF" id="PIRSF000401">
    <property type="entry name" value="RPL11_MTase"/>
    <property type="match status" value="1"/>
</dbReference>
<dbReference type="InterPro" id="IPR029063">
    <property type="entry name" value="SAM-dependent_MTases_sf"/>
</dbReference>
<dbReference type="EMBL" id="NMOS02000016">
    <property type="protein sequence ID" value="RDH40100.1"/>
    <property type="molecule type" value="Genomic_DNA"/>
</dbReference>
<evidence type="ECO:0000256" key="3">
    <source>
        <dbReference type="ARBA" id="ARBA00022603"/>
    </source>
</evidence>
<comment type="caution">
    <text evidence="7">The sequence shown here is derived from an EMBL/GenBank/DDBJ whole genome shotgun (WGS) entry which is preliminary data.</text>
</comment>
<keyword evidence="7" id="KW-0689">Ribosomal protein</keyword>
<accession>A0A370CHQ5</accession>
<organism evidence="7 8">
    <name type="scientific">Candidatus Aquirickettsiella gammari</name>
    <dbReference type="NCBI Taxonomy" id="2016198"/>
    <lineage>
        <taxon>Bacteria</taxon>
        <taxon>Pseudomonadati</taxon>
        <taxon>Pseudomonadota</taxon>
        <taxon>Gammaproteobacteria</taxon>
        <taxon>Legionellales</taxon>
        <taxon>Coxiellaceae</taxon>
        <taxon>Candidatus Aquirickettsiella</taxon>
    </lineage>
</organism>
<comment type="catalytic activity">
    <reaction evidence="6">
        <text>L-lysyl-[protein] + 3 S-adenosyl-L-methionine = N(6),N(6),N(6)-trimethyl-L-lysyl-[protein] + 3 S-adenosyl-L-homocysteine + 3 H(+)</text>
        <dbReference type="Rhea" id="RHEA:54192"/>
        <dbReference type="Rhea" id="RHEA-COMP:9752"/>
        <dbReference type="Rhea" id="RHEA-COMP:13826"/>
        <dbReference type="ChEBI" id="CHEBI:15378"/>
        <dbReference type="ChEBI" id="CHEBI:29969"/>
        <dbReference type="ChEBI" id="CHEBI:57856"/>
        <dbReference type="ChEBI" id="CHEBI:59789"/>
        <dbReference type="ChEBI" id="CHEBI:61961"/>
    </reaction>
</comment>